<dbReference type="InterPro" id="IPR036286">
    <property type="entry name" value="LexA/Signal_pep-like_sf"/>
</dbReference>
<dbReference type="NCBIfam" id="TIGR02227">
    <property type="entry name" value="sigpep_I_bact"/>
    <property type="match status" value="1"/>
</dbReference>
<reference evidence="8 9" key="1">
    <citation type="submission" date="2008-07" db="EMBL/GenBank/DDBJ databases">
        <authorList>
            <person name="Tandeau de Marsac N."/>
            <person name="Ferriera S."/>
            <person name="Johnson J."/>
            <person name="Kravitz S."/>
            <person name="Beeson K."/>
            <person name="Sutton G."/>
            <person name="Rogers Y.-H."/>
            <person name="Friedman R."/>
            <person name="Frazier M."/>
            <person name="Venter J.C."/>
        </authorList>
    </citation>
    <scope>NUCLEOTIDE SEQUENCE [LARGE SCALE GENOMIC DNA]</scope>
    <source>
        <strain evidence="8 9">PCC 7420</strain>
    </source>
</reference>
<dbReference type="Pfam" id="PF10502">
    <property type="entry name" value="Peptidase_S26"/>
    <property type="match status" value="1"/>
</dbReference>
<comment type="subcellular location">
    <subcellularLocation>
        <location evidence="2">Cell membrane</location>
        <topology evidence="2">Single-pass type II membrane protein</topology>
    </subcellularLocation>
    <subcellularLocation>
        <location evidence="6">Membrane</location>
        <topology evidence="6">Single-pass type II membrane protein</topology>
    </subcellularLocation>
</comment>
<feature type="transmembrane region" description="Helical" evidence="6">
    <location>
        <begin position="41"/>
        <end position="59"/>
    </location>
</feature>
<dbReference type="PANTHER" id="PTHR43390:SF1">
    <property type="entry name" value="CHLOROPLAST PROCESSING PEPTIDASE"/>
    <property type="match status" value="1"/>
</dbReference>
<dbReference type="InterPro" id="IPR019533">
    <property type="entry name" value="Peptidase_S26"/>
</dbReference>
<dbReference type="GO" id="GO:0004252">
    <property type="term" value="F:serine-type endopeptidase activity"/>
    <property type="evidence" value="ECO:0007669"/>
    <property type="project" value="InterPro"/>
</dbReference>
<dbReference type="SUPFAM" id="SSF51306">
    <property type="entry name" value="LexA/Signal peptidase"/>
    <property type="match status" value="1"/>
</dbReference>
<dbReference type="RefSeq" id="WP_006101973.1">
    <property type="nucleotide sequence ID" value="NZ_DS989852.1"/>
</dbReference>
<evidence type="ECO:0000313" key="8">
    <source>
        <dbReference type="EMBL" id="EDX74642.1"/>
    </source>
</evidence>
<evidence type="ECO:0000256" key="5">
    <source>
        <dbReference type="ARBA" id="ARBA00022801"/>
    </source>
</evidence>
<keyword evidence="5 6" id="KW-0378">Hydrolase</keyword>
<dbReference type="EMBL" id="DS989852">
    <property type="protein sequence ID" value="EDX74642.1"/>
    <property type="molecule type" value="Genomic_DNA"/>
</dbReference>
<dbReference type="EC" id="3.4.21.89" evidence="4 6"/>
<dbReference type="MEROPS" id="S26.A02"/>
<dbReference type="GO" id="GO:0005886">
    <property type="term" value="C:plasma membrane"/>
    <property type="evidence" value="ECO:0007669"/>
    <property type="project" value="UniProtKB-SubCell"/>
</dbReference>
<protein>
    <recommendedName>
        <fullName evidence="4 6">Signal peptidase I</fullName>
        <ecNumber evidence="4 6">3.4.21.89</ecNumber>
    </recommendedName>
</protein>
<comment type="catalytic activity">
    <reaction evidence="1 6">
        <text>Cleavage of hydrophobic, N-terminal signal or leader sequences from secreted and periplasmic proteins.</text>
        <dbReference type="EC" id="3.4.21.89"/>
    </reaction>
</comment>
<dbReference type="GO" id="GO:0009003">
    <property type="term" value="F:signal peptidase activity"/>
    <property type="evidence" value="ECO:0007669"/>
    <property type="project" value="UniProtKB-EC"/>
</dbReference>
<dbReference type="InterPro" id="IPR000223">
    <property type="entry name" value="Pept_S26A_signal_pept_1"/>
</dbReference>
<dbReference type="OrthoDB" id="9802919at2"/>
<proteinExistence type="inferred from homology"/>
<gene>
    <name evidence="8" type="ORF">MC7420_6120</name>
</gene>
<dbReference type="PANTHER" id="PTHR43390">
    <property type="entry name" value="SIGNAL PEPTIDASE I"/>
    <property type="match status" value="1"/>
</dbReference>
<feature type="transmembrane region" description="Helical" evidence="6">
    <location>
        <begin position="173"/>
        <end position="195"/>
    </location>
</feature>
<dbReference type="PROSITE" id="PS00761">
    <property type="entry name" value="SPASE_I_3"/>
    <property type="match status" value="1"/>
</dbReference>
<evidence type="ECO:0000256" key="4">
    <source>
        <dbReference type="ARBA" id="ARBA00013208"/>
    </source>
</evidence>
<keyword evidence="6" id="KW-1133">Transmembrane helix</keyword>
<sequence length="347" mass="39458">MSQLQHPSSPSSGKEPWLAANLSLFFPGIGQLYTGKMIRGYSLIITQVGLYALSGWLILSQIGNIFIGEILLLATFALSIWGIFDAYDCAKKANPLSFEKLRTSRKDPWLAVFLSRLVPGVGHLYINRLWLSVLFFTFFVTSLLVQLVPILLKSLVFYHVYIASTVRRERNQMPILCMAIVSILFSIIISMQMLFITTHIADSHVITTNEMNPTLHSGDRVIVDKQTYHFRSPQRQDVVLFLPPEALQDNHFRDAFVQRIIGLPGERVEMQKGIVYINSQPLEENYRQGGSQDAFTPITVPANSYFVLGDNRNHSYDSEDWGFLPRQNILGKVTKRFFPPQRMGIVD</sequence>
<name>B4VTP4_9CYAN</name>
<organism evidence="8 9">
    <name type="scientific">Coleofasciculus chthonoplastes PCC 7420</name>
    <dbReference type="NCBI Taxonomy" id="118168"/>
    <lineage>
        <taxon>Bacteria</taxon>
        <taxon>Bacillati</taxon>
        <taxon>Cyanobacteriota</taxon>
        <taxon>Cyanophyceae</taxon>
        <taxon>Coleofasciculales</taxon>
        <taxon>Coleofasciculaceae</taxon>
        <taxon>Coleofasciculus</taxon>
    </lineage>
</organism>
<dbReference type="InterPro" id="IPR019758">
    <property type="entry name" value="Pept_S26A_signal_pept_1_CS"/>
</dbReference>
<dbReference type="HOGENOM" id="CLU_758238_0_0_3"/>
<evidence type="ECO:0000259" key="7">
    <source>
        <dbReference type="Pfam" id="PF10502"/>
    </source>
</evidence>
<feature type="domain" description="Peptidase S26" evidence="7">
    <location>
        <begin position="184"/>
        <end position="337"/>
    </location>
</feature>
<dbReference type="Proteomes" id="UP000003835">
    <property type="component" value="Unassembled WGS sequence"/>
</dbReference>
<keyword evidence="9" id="KW-1185">Reference proteome</keyword>
<evidence type="ECO:0000256" key="2">
    <source>
        <dbReference type="ARBA" id="ARBA00004401"/>
    </source>
</evidence>
<dbReference type="GO" id="GO:0006465">
    <property type="term" value="P:signal peptide processing"/>
    <property type="evidence" value="ECO:0007669"/>
    <property type="project" value="InterPro"/>
</dbReference>
<comment type="similarity">
    <text evidence="3 6">Belongs to the peptidase S26 family.</text>
</comment>
<dbReference type="CDD" id="cd06530">
    <property type="entry name" value="S26_SPase_I"/>
    <property type="match status" value="1"/>
</dbReference>
<evidence type="ECO:0000256" key="3">
    <source>
        <dbReference type="ARBA" id="ARBA00009370"/>
    </source>
</evidence>
<dbReference type="PRINTS" id="PR00727">
    <property type="entry name" value="LEADERPTASE"/>
</dbReference>
<keyword evidence="6" id="KW-0472">Membrane</keyword>
<dbReference type="STRING" id="118168.MC7420_6120"/>
<feature type="transmembrane region" description="Helical" evidence="6">
    <location>
        <begin position="132"/>
        <end position="152"/>
    </location>
</feature>
<evidence type="ECO:0000256" key="1">
    <source>
        <dbReference type="ARBA" id="ARBA00000677"/>
    </source>
</evidence>
<evidence type="ECO:0000313" key="9">
    <source>
        <dbReference type="Proteomes" id="UP000003835"/>
    </source>
</evidence>
<dbReference type="AlphaFoldDB" id="B4VTP4"/>
<keyword evidence="6" id="KW-0645">Protease</keyword>
<accession>B4VTP4</accession>
<dbReference type="Gene3D" id="2.10.109.10">
    <property type="entry name" value="Umud Fragment, subunit A"/>
    <property type="match status" value="1"/>
</dbReference>
<comment type="caution">
    <text evidence="6">Lacks conserved residue(s) required for the propagation of feature annotation.</text>
</comment>
<evidence type="ECO:0000256" key="6">
    <source>
        <dbReference type="RuleBase" id="RU362042"/>
    </source>
</evidence>
<keyword evidence="6" id="KW-0812">Transmembrane</keyword>
<feature type="transmembrane region" description="Helical" evidence="6">
    <location>
        <begin position="65"/>
        <end position="87"/>
    </location>
</feature>
<dbReference type="eggNOG" id="COG0681">
    <property type="taxonomic scope" value="Bacteria"/>
</dbReference>